<dbReference type="EMBL" id="CP067393">
    <property type="protein sequence ID" value="QQP86067.1"/>
    <property type="molecule type" value="Genomic_DNA"/>
</dbReference>
<protein>
    <submittedName>
        <fullName evidence="1">Uncharacterized protein</fullName>
    </submittedName>
</protein>
<organism evidence="1 2">
    <name type="scientific">Entomomonas asaccharolytica</name>
    <dbReference type="NCBI Taxonomy" id="2785331"/>
    <lineage>
        <taxon>Bacteria</taxon>
        <taxon>Pseudomonadati</taxon>
        <taxon>Pseudomonadota</taxon>
        <taxon>Gammaproteobacteria</taxon>
        <taxon>Pseudomonadales</taxon>
        <taxon>Pseudomonadaceae</taxon>
        <taxon>Entomomonas</taxon>
    </lineage>
</organism>
<accession>A0A974NGG7</accession>
<proteinExistence type="predicted"/>
<reference evidence="1 2" key="1">
    <citation type="submission" date="2021-01" db="EMBL/GenBank/DDBJ databases">
        <title>Entomomonas sp. F2A isolated from a house cricket (Acheta domesticus).</title>
        <authorList>
            <person name="Spergser J."/>
            <person name="Busse H.-J."/>
        </authorList>
    </citation>
    <scope>NUCLEOTIDE SEQUENCE [LARGE SCALE GENOMIC DNA]</scope>
    <source>
        <strain evidence="1 2">F2A</strain>
    </source>
</reference>
<gene>
    <name evidence="1" type="ORF">JHT90_02085</name>
</gene>
<evidence type="ECO:0000313" key="2">
    <source>
        <dbReference type="Proteomes" id="UP000595278"/>
    </source>
</evidence>
<sequence>MKRFKDLYIKLADSELVEFINELSEQIVFPWRRVPEKEEQFSFLNKDKMYCFERSETEHLPSAGLVILKKEDNCWYVPNIVPIVSGSLSYEEYNGILDEFYSSYLSKVAKKRRVDIEVTSGEIEDIDVFGEHGAKLLRTFSTCANQSTGSSHPLDQKRWFSFIIEVCRTKKDIDSGYLERVLLEQGWSERMANELVIEFEFAQSLIEFMEQE</sequence>
<name>A0A974NGG7_9GAMM</name>
<evidence type="ECO:0000313" key="1">
    <source>
        <dbReference type="EMBL" id="QQP86067.1"/>
    </source>
</evidence>
<dbReference type="Proteomes" id="UP000595278">
    <property type="component" value="Chromosome"/>
</dbReference>
<dbReference type="KEGG" id="eaz:JHT90_02085"/>
<dbReference type="RefSeq" id="WP_201093515.1">
    <property type="nucleotide sequence ID" value="NZ_CP067393.1"/>
</dbReference>
<keyword evidence="2" id="KW-1185">Reference proteome</keyword>
<dbReference type="AlphaFoldDB" id="A0A974NGG7"/>